<dbReference type="GO" id="GO:0006424">
    <property type="term" value="P:glutamyl-tRNA aminoacylation"/>
    <property type="evidence" value="ECO:0007669"/>
    <property type="project" value="InterPro"/>
</dbReference>
<evidence type="ECO:0000256" key="1">
    <source>
        <dbReference type="ARBA" id="ARBA00004496"/>
    </source>
</evidence>
<protein>
    <recommendedName>
        <fullName evidence="3">glutamate--tRNA ligase</fullName>
        <ecNumber evidence="3">6.1.1.17</ecNumber>
    </recommendedName>
    <alternativeName>
        <fullName evidence="10">Glutamyl-tRNA synthetase</fullName>
    </alternativeName>
</protein>
<dbReference type="AlphaFoldDB" id="A0AAV5WAF4"/>
<evidence type="ECO:0000256" key="10">
    <source>
        <dbReference type="ARBA" id="ARBA00030865"/>
    </source>
</evidence>
<dbReference type="InterPro" id="IPR000924">
    <property type="entry name" value="Glu/Gln-tRNA-synth"/>
</dbReference>
<dbReference type="EC" id="6.1.1.17" evidence="3"/>
<feature type="region of interest" description="Disordered" evidence="12">
    <location>
        <begin position="853"/>
        <end position="877"/>
    </location>
</feature>
<evidence type="ECO:0000256" key="6">
    <source>
        <dbReference type="ARBA" id="ARBA00022741"/>
    </source>
</evidence>
<dbReference type="SUPFAM" id="SSF52374">
    <property type="entry name" value="Nucleotidylyl transferase"/>
    <property type="match status" value="1"/>
</dbReference>
<dbReference type="InterPro" id="IPR020058">
    <property type="entry name" value="Glu/Gln-tRNA-synth_Ib_cat-dom"/>
</dbReference>
<dbReference type="FunFam" id="3.90.800.10:FF:000001">
    <property type="entry name" value="Glutamine--tRNA ligase"/>
    <property type="match status" value="1"/>
</dbReference>
<dbReference type="InterPro" id="IPR000738">
    <property type="entry name" value="WHEP-TRS_dom"/>
</dbReference>
<dbReference type="GO" id="GO:0017101">
    <property type="term" value="C:aminoacyl-tRNA synthetase multienzyme complex"/>
    <property type="evidence" value="ECO:0007669"/>
    <property type="project" value="UniProtKB-ARBA"/>
</dbReference>
<feature type="domain" description="Aminoacyl-transfer RNA synthetases class-II family profile" evidence="13">
    <location>
        <begin position="1008"/>
        <end position="1161"/>
    </location>
</feature>
<dbReference type="InterPro" id="IPR050132">
    <property type="entry name" value="Gln/Glu-tRNA_Ligase"/>
</dbReference>
<comment type="caution">
    <text evidence="15">The sequence shown here is derived from an EMBL/GenBank/DDBJ whole genome shotgun (WGS) entry which is preliminary data.</text>
</comment>
<dbReference type="InterPro" id="IPR020061">
    <property type="entry name" value="Glu_tRNA_lig_a-bdl"/>
</dbReference>
<sequence>FSMVKYDRTLTVGAPKDALPYATLLALNAAKFGAAASVDLTAPVAELNLDGERIRNDVSIARLVAASKGDADLVGAGLLEQATIDGLVTLAERVVEGKLTAEAALKTVSFGKGGTLFDGRITIADIALWSIVAGDEKLQKTYAGLFSTILNDSRFAEAHTMVGKFDVPKAAKTSNANAANKKSKDEGKFVDLPGAEMGKVIVRFPPEASGYLHIGHAKAALLNQYYQQTFKGQLIMRFDDTNPAKENAHFEEVIKEDLKMLEIIPDRWTHSSDYFDMMLGMCEQLLKEGKAFVDDTDTETMRKEREERKDSKYRDTPPAANLSLWEEMKKGSERGQQCCVRIKIDMKSNNGTLRDPTIYRCKPEEHVRTGMKYKVYPTYDFACPIVDSVEGVTHTLRTTEYHDRDDQYFFIADALGIRKPHIWEYARLNMTNTVMSKRKLTWFVEEGIVDGWDDPRFPTVRGVMRRGMTVEGLKQFIVAQGGSRSIVMMEWDKIWAFNKKVVDPIAPRYTALDSSSAPLVPVLIADLKAEENAKVNLHPKDAAIGEKTIFRGPKLMVEQVDAKEMKAGDVVTFVNWGNLKIAKVDTSKDGIVTAVHANLDLQNTDFKKTLKVTWLGDVSQPKTIPVTTVTYDHIISKAVIGKDEDWKQYINNDSISYCKMVGEPAIAAVKKGDIIQLQRKGFYIVDHPYVAKSEFTGAETPLLLIAIPDGSAQPSKAAPAAAKPAAAAAAAGNDAAALYAQIEAQGATVRDLKAKDAKSQATKDAISKLLELKKQYKEKTGKDHKPGEAPAPATAAAPAAAPAGNDPAALYAGLEAQGALVRELKGKDAKSQATKDAIAKLLELKKEYKEKTGKEYKAGEPPVAAAAAPAPAAPAPPTGEDITQEIIRQAEVVRLCKSKDAKSAESKAAIEKLLALKAEYQKVTGHVYMPIPPGSAAAAAAAKKEEKKAQQQKAEKPKKEEKKKEEKKDDGKKQTKLGLDIKKDENYSDWYSQVITKAEMIEYYDVSGCYVLRPWAFSIWEVIKAWFDKRIKKLGVKNCYFPMFVSQAALEREKDHIADFAPEVAWVTRAGNSEMAEPIAIRPTSETVMYPSYRKWVQSHRDLPIKLNQWCNVVRWEFKHPTPFLRTREFLWQEGHTAYSNPEDAQKEVFQILDLYAGIYE</sequence>
<dbReference type="NCBIfam" id="TIGR00463">
    <property type="entry name" value="gltX_arch"/>
    <property type="match status" value="1"/>
</dbReference>
<dbReference type="Gene3D" id="2.40.240.10">
    <property type="entry name" value="Ribosomal Protein L25, Chain P"/>
    <property type="match status" value="1"/>
</dbReference>
<dbReference type="InterPro" id="IPR009068">
    <property type="entry name" value="uS15_NS1_RNA-bd_sf"/>
</dbReference>
<feature type="region of interest" description="Disordered" evidence="12">
    <location>
        <begin position="297"/>
        <end position="316"/>
    </location>
</feature>
<dbReference type="FunFam" id="1.10.287.10:FF:000013">
    <property type="entry name" value="Glutamyl(E) Amino-acyl tRNA Synthetase"/>
    <property type="match status" value="1"/>
</dbReference>
<dbReference type="GO" id="GO:0004818">
    <property type="term" value="F:glutamate-tRNA ligase activity"/>
    <property type="evidence" value="ECO:0007669"/>
    <property type="project" value="UniProtKB-EC"/>
</dbReference>
<dbReference type="InterPro" id="IPR020059">
    <property type="entry name" value="Glu/Gln-tRNA-synth_Ib_codon-bd"/>
</dbReference>
<dbReference type="Proteomes" id="UP001432322">
    <property type="component" value="Unassembled WGS sequence"/>
</dbReference>
<organism evidence="15 16">
    <name type="scientific">Pristionchus fissidentatus</name>
    <dbReference type="NCBI Taxonomy" id="1538716"/>
    <lineage>
        <taxon>Eukaryota</taxon>
        <taxon>Metazoa</taxon>
        <taxon>Ecdysozoa</taxon>
        <taxon>Nematoda</taxon>
        <taxon>Chromadorea</taxon>
        <taxon>Rhabditida</taxon>
        <taxon>Rhabditina</taxon>
        <taxon>Diplogasteromorpha</taxon>
        <taxon>Diplogasteroidea</taxon>
        <taxon>Neodiplogasteridae</taxon>
        <taxon>Pristionchus</taxon>
    </lineage>
</organism>
<keyword evidence="16" id="KW-1185">Reference proteome</keyword>
<dbReference type="PROSITE" id="PS51185">
    <property type="entry name" value="WHEP_TRS_2"/>
    <property type="match status" value="3"/>
</dbReference>
<dbReference type="SUPFAM" id="SSF50715">
    <property type="entry name" value="Ribosomal protein L25-like"/>
    <property type="match status" value="1"/>
</dbReference>
<dbReference type="InterPro" id="IPR020056">
    <property type="entry name" value="Rbsml_bL25/Gln-tRNA_synth_N"/>
</dbReference>
<feature type="compositionally biased region" description="Basic and acidic residues" evidence="12">
    <location>
        <begin position="778"/>
        <end position="787"/>
    </location>
</feature>
<dbReference type="PANTHER" id="PTHR43097">
    <property type="entry name" value="GLUTAMINE-TRNA LIGASE"/>
    <property type="match status" value="1"/>
</dbReference>
<keyword evidence="8" id="KW-0648">Protein biosynthesis</keyword>
<dbReference type="HAMAP" id="MF_02076">
    <property type="entry name" value="Glu_tRNA_synth_type2"/>
    <property type="match status" value="1"/>
</dbReference>
<dbReference type="Pfam" id="PF00458">
    <property type="entry name" value="WHEP-TRS"/>
    <property type="match status" value="3"/>
</dbReference>
<dbReference type="Gene3D" id="1.20.1050.130">
    <property type="match status" value="1"/>
</dbReference>
<dbReference type="InterPro" id="IPR004526">
    <property type="entry name" value="Glu-tRNA-synth_arc/euk"/>
</dbReference>
<feature type="compositionally biased region" description="Basic and acidic residues" evidence="12">
    <location>
        <begin position="942"/>
        <end position="974"/>
    </location>
</feature>
<dbReference type="InterPro" id="IPR014729">
    <property type="entry name" value="Rossmann-like_a/b/a_fold"/>
</dbReference>
<dbReference type="InterPro" id="IPR002314">
    <property type="entry name" value="aa-tRNA-synt_IIb"/>
</dbReference>
<dbReference type="InterPro" id="IPR045864">
    <property type="entry name" value="aa-tRNA-synth_II/BPL/LPL"/>
</dbReference>
<proteinExistence type="inferred from homology"/>
<evidence type="ECO:0000256" key="4">
    <source>
        <dbReference type="ARBA" id="ARBA00022490"/>
    </source>
</evidence>
<name>A0AAV5WAF4_9BILA</name>
<keyword evidence="5" id="KW-0436">Ligase</keyword>
<dbReference type="GO" id="GO:0017102">
    <property type="term" value="C:methionyl glutamyl tRNA synthetase complex"/>
    <property type="evidence" value="ECO:0007669"/>
    <property type="project" value="TreeGrafter"/>
</dbReference>
<dbReference type="Gene3D" id="1.10.1160.10">
    <property type="entry name" value="Glutamyl-trna Synthetase, Domain 2"/>
    <property type="match status" value="1"/>
</dbReference>
<comment type="subcellular location">
    <subcellularLocation>
        <location evidence="1">Cytoplasm</location>
    </subcellularLocation>
</comment>
<keyword evidence="4" id="KW-0963">Cytoplasm</keyword>
<evidence type="ECO:0000256" key="5">
    <source>
        <dbReference type="ARBA" id="ARBA00022598"/>
    </source>
</evidence>
<dbReference type="PANTHER" id="PTHR43097:SF5">
    <property type="entry name" value="GLUTAMATE--TRNA LIGASE"/>
    <property type="match status" value="1"/>
</dbReference>
<evidence type="ECO:0000256" key="7">
    <source>
        <dbReference type="ARBA" id="ARBA00022840"/>
    </source>
</evidence>
<keyword evidence="9" id="KW-0030">Aminoacyl-tRNA synthetase</keyword>
<dbReference type="FunFam" id="3.30.930.10:FF:000277">
    <property type="entry name" value="Uncharacterized protein"/>
    <property type="match status" value="1"/>
</dbReference>
<feature type="non-terminal residue" evidence="15">
    <location>
        <position position="1161"/>
    </location>
</feature>
<dbReference type="FunFam" id="3.40.50.620:FF:000070">
    <property type="entry name" value="Bifunctional glutamate/proline--tRNA ligase"/>
    <property type="match status" value="1"/>
</dbReference>
<evidence type="ECO:0000259" key="13">
    <source>
        <dbReference type="PROSITE" id="PS50862"/>
    </source>
</evidence>
<dbReference type="InterPro" id="IPR006195">
    <property type="entry name" value="aa-tRNA-synth_II"/>
</dbReference>
<evidence type="ECO:0000313" key="16">
    <source>
        <dbReference type="Proteomes" id="UP001432322"/>
    </source>
</evidence>
<dbReference type="Pfam" id="PF00587">
    <property type="entry name" value="tRNA-synt_2b"/>
    <property type="match status" value="1"/>
</dbReference>
<dbReference type="GO" id="GO:0005829">
    <property type="term" value="C:cytosol"/>
    <property type="evidence" value="ECO:0007669"/>
    <property type="project" value="TreeGrafter"/>
</dbReference>
<evidence type="ECO:0000256" key="12">
    <source>
        <dbReference type="SAM" id="MobiDB-lite"/>
    </source>
</evidence>
<evidence type="ECO:0000313" key="15">
    <source>
        <dbReference type="EMBL" id="GMT26997.1"/>
    </source>
</evidence>
<feature type="compositionally biased region" description="Low complexity" evidence="12">
    <location>
        <begin position="790"/>
        <end position="801"/>
    </location>
</feature>
<evidence type="ECO:0000256" key="3">
    <source>
        <dbReference type="ARBA" id="ARBA00012835"/>
    </source>
</evidence>
<keyword evidence="7" id="KW-0067">ATP-binding</keyword>
<feature type="compositionally biased region" description="Low complexity" evidence="12">
    <location>
        <begin position="859"/>
        <end position="870"/>
    </location>
</feature>
<dbReference type="Gene3D" id="3.30.930.10">
    <property type="entry name" value="Bira Bifunctional Protein, Domain 2"/>
    <property type="match status" value="1"/>
</dbReference>
<dbReference type="GO" id="GO:0005524">
    <property type="term" value="F:ATP binding"/>
    <property type="evidence" value="ECO:0007669"/>
    <property type="project" value="UniProtKB-KW"/>
</dbReference>
<evidence type="ECO:0000256" key="8">
    <source>
        <dbReference type="ARBA" id="ARBA00022917"/>
    </source>
</evidence>
<feature type="compositionally biased region" description="Basic and acidic residues" evidence="12">
    <location>
        <begin position="297"/>
        <end position="315"/>
    </location>
</feature>
<keyword evidence="6" id="KW-0547">Nucleotide-binding</keyword>
<dbReference type="PROSITE" id="PS00178">
    <property type="entry name" value="AA_TRNA_LIGASE_I"/>
    <property type="match status" value="1"/>
</dbReference>
<evidence type="ECO:0000259" key="14">
    <source>
        <dbReference type="PROSITE" id="PS51185"/>
    </source>
</evidence>
<comment type="similarity">
    <text evidence="2">Belongs to the class-I aminoacyl-tRNA synthetase family. Glutamate--tRNA ligase type 2 subfamily.</text>
</comment>
<dbReference type="SUPFAM" id="SSF47060">
    <property type="entry name" value="S15/NS1 RNA-binding domain"/>
    <property type="match status" value="3"/>
</dbReference>
<evidence type="ECO:0000256" key="9">
    <source>
        <dbReference type="ARBA" id="ARBA00023146"/>
    </source>
</evidence>
<evidence type="ECO:0000256" key="11">
    <source>
        <dbReference type="ARBA" id="ARBA00048351"/>
    </source>
</evidence>
<dbReference type="EMBL" id="BTSY01000005">
    <property type="protein sequence ID" value="GMT26997.1"/>
    <property type="molecule type" value="Genomic_DNA"/>
</dbReference>
<feature type="domain" description="WHEP-TRS" evidence="14">
    <location>
        <begin position="734"/>
        <end position="790"/>
    </location>
</feature>
<feature type="non-terminal residue" evidence="15">
    <location>
        <position position="1"/>
    </location>
</feature>
<dbReference type="PROSITE" id="PS50862">
    <property type="entry name" value="AA_TRNA_LIGASE_II"/>
    <property type="match status" value="1"/>
</dbReference>
<accession>A0AAV5WAF4</accession>
<dbReference type="InterPro" id="IPR011035">
    <property type="entry name" value="Ribosomal_bL25/Gln-tRNA_synth"/>
</dbReference>
<dbReference type="CDD" id="cd00936">
    <property type="entry name" value="WEPRS_RNA"/>
    <property type="match status" value="2"/>
</dbReference>
<dbReference type="Gene3D" id="1.10.287.10">
    <property type="entry name" value="S15/NS1, RNA-binding"/>
    <property type="match status" value="3"/>
</dbReference>
<dbReference type="InterPro" id="IPR049437">
    <property type="entry name" value="tRNA-synt_1c_C2"/>
</dbReference>
<dbReference type="SMART" id="SM00991">
    <property type="entry name" value="WHEP-TRS"/>
    <property type="match status" value="3"/>
</dbReference>
<feature type="region of interest" description="Disordered" evidence="12">
    <location>
        <begin position="778"/>
        <end position="801"/>
    </location>
</feature>
<dbReference type="Gene3D" id="3.40.50.620">
    <property type="entry name" value="HUPs"/>
    <property type="match status" value="1"/>
</dbReference>
<feature type="domain" description="WHEP-TRS" evidence="14">
    <location>
        <begin position="806"/>
        <end position="862"/>
    </location>
</feature>
<dbReference type="InterPro" id="IPR001412">
    <property type="entry name" value="aa-tRNA-synth_I_CS"/>
</dbReference>
<feature type="region of interest" description="Disordered" evidence="12">
    <location>
        <begin position="939"/>
        <end position="974"/>
    </location>
</feature>
<dbReference type="Pfam" id="PF00749">
    <property type="entry name" value="tRNA-synt_1c"/>
    <property type="match status" value="1"/>
</dbReference>
<comment type="catalytic activity">
    <reaction evidence="11">
        <text>tRNA(Glu) + L-glutamate + ATP = L-glutamyl-tRNA(Glu) + AMP + diphosphate</text>
        <dbReference type="Rhea" id="RHEA:23540"/>
        <dbReference type="Rhea" id="RHEA-COMP:9663"/>
        <dbReference type="Rhea" id="RHEA-COMP:9680"/>
        <dbReference type="ChEBI" id="CHEBI:29985"/>
        <dbReference type="ChEBI" id="CHEBI:30616"/>
        <dbReference type="ChEBI" id="CHEBI:33019"/>
        <dbReference type="ChEBI" id="CHEBI:78442"/>
        <dbReference type="ChEBI" id="CHEBI:78520"/>
        <dbReference type="ChEBI" id="CHEBI:456215"/>
        <dbReference type="EC" id="6.1.1.17"/>
    </reaction>
</comment>
<dbReference type="Pfam" id="PF20974">
    <property type="entry name" value="tRNA-synt_1c_C2"/>
    <property type="match status" value="1"/>
</dbReference>
<gene>
    <name evidence="15" type="ORF">PFISCL1PPCAC_18294</name>
</gene>
<dbReference type="FunFam" id="1.10.1160.10:FF:000001">
    <property type="entry name" value="Glutamine--tRNA ligase"/>
    <property type="match status" value="1"/>
</dbReference>
<dbReference type="CDD" id="cd00807">
    <property type="entry name" value="GlnRS_core"/>
    <property type="match status" value="1"/>
</dbReference>
<dbReference type="Gene3D" id="3.90.800.10">
    <property type="entry name" value="Glutamyl-tRNA Synthetase, Domain 3"/>
    <property type="match status" value="1"/>
</dbReference>
<feature type="domain" description="WHEP-TRS" evidence="14">
    <location>
        <begin position="878"/>
        <end position="934"/>
    </location>
</feature>
<evidence type="ECO:0000256" key="2">
    <source>
        <dbReference type="ARBA" id="ARBA00008927"/>
    </source>
</evidence>
<dbReference type="Pfam" id="PF03950">
    <property type="entry name" value="tRNA-synt_1c_C"/>
    <property type="match status" value="1"/>
</dbReference>
<reference evidence="15" key="1">
    <citation type="submission" date="2023-10" db="EMBL/GenBank/DDBJ databases">
        <title>Genome assembly of Pristionchus species.</title>
        <authorList>
            <person name="Yoshida K."/>
            <person name="Sommer R.J."/>
        </authorList>
    </citation>
    <scope>NUCLEOTIDE SEQUENCE</scope>
    <source>
        <strain evidence="15">RS5133</strain>
    </source>
</reference>
<dbReference type="SUPFAM" id="SSF55681">
    <property type="entry name" value="Class II aaRS and biotin synthetases"/>
    <property type="match status" value="1"/>
</dbReference>
<dbReference type="PRINTS" id="PR00987">
    <property type="entry name" value="TRNASYNTHGLU"/>
</dbReference>